<dbReference type="Gene3D" id="3.30.470.20">
    <property type="entry name" value="ATP-grasp fold, B domain"/>
    <property type="match status" value="1"/>
</dbReference>
<feature type="domain" description="ATP-grasp" evidence="3">
    <location>
        <begin position="105"/>
        <end position="292"/>
    </location>
</feature>
<evidence type="ECO:0000256" key="2">
    <source>
        <dbReference type="PROSITE-ProRule" id="PRU00409"/>
    </source>
</evidence>
<organism evidence="4 5">
    <name type="scientific">Veronia nyctiphanis</name>
    <dbReference type="NCBI Taxonomy" id="1278244"/>
    <lineage>
        <taxon>Bacteria</taxon>
        <taxon>Pseudomonadati</taxon>
        <taxon>Pseudomonadota</taxon>
        <taxon>Gammaproteobacteria</taxon>
        <taxon>Vibrionales</taxon>
        <taxon>Vibrionaceae</taxon>
        <taxon>Veronia</taxon>
    </lineage>
</organism>
<name>A0A4Q0YXX0_9GAMM</name>
<dbReference type="Gene3D" id="3.40.50.20">
    <property type="match status" value="1"/>
</dbReference>
<dbReference type="GO" id="GO:0005524">
    <property type="term" value="F:ATP binding"/>
    <property type="evidence" value="ECO:0007669"/>
    <property type="project" value="UniProtKB-UniRule"/>
</dbReference>
<proteinExistence type="predicted"/>
<dbReference type="GO" id="GO:0016879">
    <property type="term" value="F:ligase activity, forming carbon-nitrogen bonds"/>
    <property type="evidence" value="ECO:0007669"/>
    <property type="project" value="TreeGrafter"/>
</dbReference>
<keyword evidence="2" id="KW-0067">ATP-binding</keyword>
<protein>
    <recommendedName>
        <fullName evidence="3">ATP-grasp domain-containing protein</fullName>
    </recommendedName>
</protein>
<keyword evidence="1" id="KW-0464">Manganese</keyword>
<evidence type="ECO:0000313" key="4">
    <source>
        <dbReference type="EMBL" id="RXJ74049.1"/>
    </source>
</evidence>
<gene>
    <name evidence="4" type="ORF">CS022_05245</name>
</gene>
<dbReference type="EMBL" id="PEIB01000004">
    <property type="protein sequence ID" value="RXJ74049.1"/>
    <property type="molecule type" value="Genomic_DNA"/>
</dbReference>
<evidence type="ECO:0000256" key="1">
    <source>
        <dbReference type="ARBA" id="ARBA00023211"/>
    </source>
</evidence>
<reference evidence="4 5" key="1">
    <citation type="submission" date="2017-10" db="EMBL/GenBank/DDBJ databases">
        <title>Nyctiphanis sp. nov., isolated from the stomach of the euphausiid Nyctiphanes simplex (Hansen, 1911) in the Gulf of California.</title>
        <authorList>
            <person name="Gomez-Gil B."/>
            <person name="Aguilar-Mendez M."/>
            <person name="Lopez-Cortes A."/>
            <person name="Gomez-Gutierrez J."/>
            <person name="Roque A."/>
            <person name="Lang E."/>
            <person name="Gonzalez-Castillo A."/>
        </authorList>
    </citation>
    <scope>NUCLEOTIDE SEQUENCE [LARGE SCALE GENOMIC DNA]</scope>
    <source>
        <strain evidence="4 5">CAIM 600</strain>
    </source>
</reference>
<dbReference type="PANTHER" id="PTHR21621:SF0">
    <property type="entry name" value="BETA-CITRYLGLUTAMATE SYNTHASE B-RELATED"/>
    <property type="match status" value="1"/>
</dbReference>
<dbReference type="OrthoDB" id="6808660at2"/>
<dbReference type="AlphaFoldDB" id="A0A4Q0YXX0"/>
<dbReference type="InterPro" id="IPR013651">
    <property type="entry name" value="ATP-grasp_RimK-type"/>
</dbReference>
<evidence type="ECO:0000313" key="5">
    <source>
        <dbReference type="Proteomes" id="UP000290287"/>
    </source>
</evidence>
<evidence type="ECO:0000259" key="3">
    <source>
        <dbReference type="PROSITE" id="PS50975"/>
    </source>
</evidence>
<dbReference type="Pfam" id="PF08443">
    <property type="entry name" value="RimK"/>
    <property type="match status" value="1"/>
</dbReference>
<sequence>MSLATVGLWMYENGGGREIERKIVQNLKEREIDCHTGLNLRDAIARDGKIICKDIIMEELDAFVSYNASQQSQFQLYLYQTLSRAIPTINNFDAFSIAEDKFQTAHLLNTHGISTPDYRLCHKNDSEGLKQAIRDWGGKLVYKPTDGWGGVGITKIEGERALDMLLPFIARTDLRYFYLERFINYDNTDYRVDIVDGQFVGCYGRKAPKNDWKTNVTSGGSVFVREPDQEVVDLAIKATNVLGLEISGVDIIYDRDKGEYVVLEVNTIPAFATPEQEHLGINFNQRKIDALVNLLERTALKKTSTHSFKVA</sequence>
<dbReference type="GO" id="GO:0046872">
    <property type="term" value="F:metal ion binding"/>
    <property type="evidence" value="ECO:0007669"/>
    <property type="project" value="InterPro"/>
</dbReference>
<dbReference type="SUPFAM" id="SSF56059">
    <property type="entry name" value="Glutathione synthetase ATP-binding domain-like"/>
    <property type="match status" value="1"/>
</dbReference>
<dbReference type="GO" id="GO:0005737">
    <property type="term" value="C:cytoplasm"/>
    <property type="evidence" value="ECO:0007669"/>
    <property type="project" value="TreeGrafter"/>
</dbReference>
<keyword evidence="5" id="KW-1185">Reference proteome</keyword>
<comment type="caution">
    <text evidence="4">The sequence shown here is derived from an EMBL/GenBank/DDBJ whole genome shotgun (WGS) entry which is preliminary data.</text>
</comment>
<dbReference type="PROSITE" id="PS50975">
    <property type="entry name" value="ATP_GRASP"/>
    <property type="match status" value="1"/>
</dbReference>
<dbReference type="RefSeq" id="WP_129121405.1">
    <property type="nucleotide sequence ID" value="NZ_PEIB01000004.1"/>
</dbReference>
<dbReference type="Proteomes" id="UP000290287">
    <property type="component" value="Unassembled WGS sequence"/>
</dbReference>
<accession>A0A4Q0YXX0</accession>
<dbReference type="InterPro" id="IPR011761">
    <property type="entry name" value="ATP-grasp"/>
</dbReference>
<keyword evidence="2" id="KW-0547">Nucleotide-binding</keyword>
<dbReference type="PANTHER" id="PTHR21621">
    <property type="entry name" value="RIBOSOMAL PROTEIN S6 MODIFICATION PROTEIN"/>
    <property type="match status" value="1"/>
</dbReference>